<gene>
    <name evidence="2" type="ORF">I303_05270</name>
    <name evidence="3" type="ORF">I303_105282</name>
</gene>
<organism evidence="2">
    <name type="scientific">Kwoniella dejecticola CBS 10117</name>
    <dbReference type="NCBI Taxonomy" id="1296121"/>
    <lineage>
        <taxon>Eukaryota</taxon>
        <taxon>Fungi</taxon>
        <taxon>Dikarya</taxon>
        <taxon>Basidiomycota</taxon>
        <taxon>Agaricomycotina</taxon>
        <taxon>Tremellomycetes</taxon>
        <taxon>Tremellales</taxon>
        <taxon>Cryptococcaceae</taxon>
        <taxon>Kwoniella</taxon>
    </lineage>
</organism>
<evidence type="ECO:0000313" key="4">
    <source>
        <dbReference type="Proteomes" id="UP000078595"/>
    </source>
</evidence>
<dbReference type="OrthoDB" id="2562401at2759"/>
<evidence type="ECO:0000313" key="3">
    <source>
        <dbReference type="EMBL" id="WWC62685.1"/>
    </source>
</evidence>
<feature type="region of interest" description="Disordered" evidence="1">
    <location>
        <begin position="1"/>
        <end position="105"/>
    </location>
</feature>
<dbReference type="Proteomes" id="UP000078595">
    <property type="component" value="Chromosome 6"/>
</dbReference>
<evidence type="ECO:0000256" key="1">
    <source>
        <dbReference type="SAM" id="MobiDB-lite"/>
    </source>
</evidence>
<feature type="compositionally biased region" description="Low complexity" evidence="1">
    <location>
        <begin position="26"/>
        <end position="36"/>
    </location>
</feature>
<protein>
    <submittedName>
        <fullName evidence="2">Uncharacterized protein</fullName>
    </submittedName>
</protein>
<dbReference type="GeneID" id="28968969"/>
<dbReference type="KEGG" id="kdj:28968969"/>
<proteinExistence type="predicted"/>
<reference evidence="3" key="2">
    <citation type="submission" date="2013-07" db="EMBL/GenBank/DDBJ databases">
        <authorList>
            <consortium name="The Broad Institute Genome Sequencing Platform"/>
            <person name="Cuomo C."/>
            <person name="Litvintseva A."/>
            <person name="Chen Y."/>
            <person name="Heitman J."/>
            <person name="Sun S."/>
            <person name="Springer D."/>
            <person name="Dromer F."/>
            <person name="Young S.K."/>
            <person name="Zeng Q."/>
            <person name="Gargeya S."/>
            <person name="Fitzgerald M."/>
            <person name="Abouelleil A."/>
            <person name="Alvarado L."/>
            <person name="Berlin A.M."/>
            <person name="Chapman S.B."/>
            <person name="Dewar J."/>
            <person name="Goldberg J."/>
            <person name="Griggs A."/>
            <person name="Gujja S."/>
            <person name="Hansen M."/>
            <person name="Howarth C."/>
            <person name="Imamovic A."/>
            <person name="Larimer J."/>
            <person name="McCowan C."/>
            <person name="Murphy C."/>
            <person name="Pearson M."/>
            <person name="Priest M."/>
            <person name="Roberts A."/>
            <person name="Saif S."/>
            <person name="Shea T."/>
            <person name="Sykes S."/>
            <person name="Wortman J."/>
            <person name="Nusbaum C."/>
            <person name="Birren B."/>
        </authorList>
    </citation>
    <scope>NUCLEOTIDE SEQUENCE</scope>
    <source>
        <strain evidence="3">CBS 10117</strain>
    </source>
</reference>
<dbReference type="EMBL" id="KI894032">
    <property type="protein sequence ID" value="OBR84412.1"/>
    <property type="molecule type" value="Genomic_DNA"/>
</dbReference>
<dbReference type="VEuPathDB" id="FungiDB:I303_05270"/>
<dbReference type="RefSeq" id="XP_018262254.1">
    <property type="nucleotide sequence ID" value="XM_018408563.1"/>
</dbReference>
<reference evidence="3" key="3">
    <citation type="submission" date="2024-02" db="EMBL/GenBank/DDBJ databases">
        <title>Comparative genomics of Cryptococcus and Kwoniella reveals pathogenesis evolution and contrasting modes of karyotype evolution via chromosome fusion or intercentromeric recombination.</title>
        <authorList>
            <person name="Coelho M.A."/>
            <person name="David-Palma M."/>
            <person name="Shea T."/>
            <person name="Bowers K."/>
            <person name="McGinley-Smith S."/>
            <person name="Mohammad A.W."/>
            <person name="Gnirke A."/>
            <person name="Yurkov A.M."/>
            <person name="Nowrousian M."/>
            <person name="Sun S."/>
            <person name="Cuomo C.A."/>
            <person name="Heitman J."/>
        </authorList>
    </citation>
    <scope>NUCLEOTIDE SEQUENCE</scope>
    <source>
        <strain evidence="3">CBS 10117</strain>
    </source>
</reference>
<reference evidence="2" key="1">
    <citation type="submission" date="2013-07" db="EMBL/GenBank/DDBJ databases">
        <title>The Genome Sequence of Cryptococcus dejecticola CBS10117.</title>
        <authorList>
            <consortium name="The Broad Institute Genome Sequencing Platform"/>
            <person name="Cuomo C."/>
            <person name="Litvintseva A."/>
            <person name="Chen Y."/>
            <person name="Heitman J."/>
            <person name="Sun S."/>
            <person name="Springer D."/>
            <person name="Dromer F."/>
            <person name="Young S.K."/>
            <person name="Zeng Q."/>
            <person name="Gargeya S."/>
            <person name="Fitzgerald M."/>
            <person name="Abouelleil A."/>
            <person name="Alvarado L."/>
            <person name="Berlin A.M."/>
            <person name="Chapman S.B."/>
            <person name="Dewar J."/>
            <person name="Goldberg J."/>
            <person name="Griggs A."/>
            <person name="Gujja S."/>
            <person name="Hansen M."/>
            <person name="Howarth C."/>
            <person name="Imamovic A."/>
            <person name="Larimer J."/>
            <person name="McCowan C."/>
            <person name="Murphy C."/>
            <person name="Pearson M."/>
            <person name="Priest M."/>
            <person name="Roberts A."/>
            <person name="Saif S."/>
            <person name="Shea T."/>
            <person name="Sykes S."/>
            <person name="Wortman J."/>
            <person name="Nusbaum C."/>
            <person name="Birren B."/>
        </authorList>
    </citation>
    <scope>NUCLEOTIDE SEQUENCE [LARGE SCALE GENOMIC DNA]</scope>
    <source>
        <strain evidence="2">CBS 10117</strain>
    </source>
</reference>
<name>A0A1A6A2X1_9TREE</name>
<keyword evidence="4" id="KW-1185">Reference proteome</keyword>
<accession>A0A1A6A2X1</accession>
<sequence>MGCTSSRSIDPGYISAPIPIPSSAQHPLPHSSYGHSYPPPPQAHSGGLDRSNAIPLPPSRAGSGYHPHAPPVPQLRPYQFPTQSFAPRDLPPGHPFANPYEKYMP</sequence>
<evidence type="ECO:0000313" key="2">
    <source>
        <dbReference type="EMBL" id="OBR84412.1"/>
    </source>
</evidence>
<dbReference type="EMBL" id="CP144535">
    <property type="protein sequence ID" value="WWC62685.1"/>
    <property type="molecule type" value="Genomic_DNA"/>
</dbReference>
<dbReference type="AlphaFoldDB" id="A0A1A6A2X1"/>